<dbReference type="AlphaFoldDB" id="A0A0P1AG35"/>
<name>A0A0P1AG35_PLAHL</name>
<protein>
    <submittedName>
        <fullName evidence="1">Uncharacterized protein</fullName>
    </submittedName>
</protein>
<accession>A0A0P1AG35</accession>
<evidence type="ECO:0000313" key="2">
    <source>
        <dbReference type="Proteomes" id="UP000054928"/>
    </source>
</evidence>
<dbReference type="GeneID" id="36410435"/>
<sequence length="101" mass="11463">MFSNFNVEGSHAYKVKRTFLYMTSQIATSFHNTITMPTASSMTTVKTQVCKSGTQQARVVRERPTATLSTWLCIMLTHVDFCMIRQIHCFSVTLRSGIVYS</sequence>
<evidence type="ECO:0000313" key="1">
    <source>
        <dbReference type="EMBL" id="CEG39849.1"/>
    </source>
</evidence>
<dbReference type="Proteomes" id="UP000054928">
    <property type="component" value="Unassembled WGS sequence"/>
</dbReference>
<reference evidence="2" key="1">
    <citation type="submission" date="2014-09" db="EMBL/GenBank/DDBJ databases">
        <authorList>
            <person name="Sharma Rahul"/>
            <person name="Thines Marco"/>
        </authorList>
    </citation>
    <scope>NUCLEOTIDE SEQUENCE [LARGE SCALE GENOMIC DNA]</scope>
</reference>
<organism evidence="1 2">
    <name type="scientific">Plasmopara halstedii</name>
    <name type="common">Downy mildew of sunflower</name>
    <dbReference type="NCBI Taxonomy" id="4781"/>
    <lineage>
        <taxon>Eukaryota</taxon>
        <taxon>Sar</taxon>
        <taxon>Stramenopiles</taxon>
        <taxon>Oomycota</taxon>
        <taxon>Peronosporomycetes</taxon>
        <taxon>Peronosporales</taxon>
        <taxon>Peronosporaceae</taxon>
        <taxon>Plasmopara</taxon>
    </lineage>
</organism>
<keyword evidence="2" id="KW-1185">Reference proteome</keyword>
<proteinExistence type="predicted"/>
<dbReference type="EMBL" id="CCYD01000442">
    <property type="protein sequence ID" value="CEG39849.1"/>
    <property type="molecule type" value="Genomic_DNA"/>
</dbReference>
<dbReference type="RefSeq" id="XP_024576218.1">
    <property type="nucleotide sequence ID" value="XM_024725441.2"/>
</dbReference>